<feature type="non-terminal residue" evidence="6">
    <location>
        <position position="45"/>
    </location>
</feature>
<evidence type="ECO:0000256" key="2">
    <source>
        <dbReference type="ARBA" id="ARBA00010961"/>
    </source>
</evidence>
<protein>
    <submittedName>
        <fullName evidence="6">Transposase-like protein</fullName>
    </submittedName>
</protein>
<comment type="caution">
    <text evidence="6">The sequence shown here is derived from an EMBL/GenBank/DDBJ whole genome shotgun (WGS) entry which is preliminary data.</text>
</comment>
<sequence length="45" mass="5219">MTLLLKCLDDINQRLISKVTDAVIDEVIEWQSRPLDAVYPIVYLD</sequence>
<reference evidence="6 7" key="1">
    <citation type="submission" date="2020-08" db="EMBL/GenBank/DDBJ databases">
        <title>Genomic Encyclopedia of Type Strains, Phase IV (KMG-IV): sequencing the most valuable type-strain genomes for metagenomic binning, comparative biology and taxonomic classification.</title>
        <authorList>
            <person name="Goeker M."/>
        </authorList>
    </citation>
    <scope>NUCLEOTIDE SEQUENCE [LARGE SCALE GENOMIC DNA]</scope>
    <source>
        <strain evidence="6 7">DSM 25701</strain>
    </source>
</reference>
<evidence type="ECO:0000256" key="5">
    <source>
        <dbReference type="ARBA" id="ARBA00023172"/>
    </source>
</evidence>
<dbReference type="InterPro" id="IPR001207">
    <property type="entry name" value="Transposase_mutator"/>
</dbReference>
<evidence type="ECO:0000256" key="3">
    <source>
        <dbReference type="ARBA" id="ARBA00022578"/>
    </source>
</evidence>
<proteinExistence type="inferred from homology"/>
<organism evidence="6 7">
    <name type="scientific">Zhongshania antarctica</name>
    <dbReference type="NCBI Taxonomy" id="641702"/>
    <lineage>
        <taxon>Bacteria</taxon>
        <taxon>Pseudomonadati</taxon>
        <taxon>Pseudomonadota</taxon>
        <taxon>Gammaproteobacteria</taxon>
        <taxon>Cellvibrionales</taxon>
        <taxon>Spongiibacteraceae</taxon>
        <taxon>Zhongshania</taxon>
    </lineage>
</organism>
<accession>A0A840R7E3</accession>
<keyword evidence="5" id="KW-0233">DNA recombination</keyword>
<comment type="similarity">
    <text evidence="2">Belongs to the transposase mutator family.</text>
</comment>
<evidence type="ECO:0000256" key="1">
    <source>
        <dbReference type="ARBA" id="ARBA00002190"/>
    </source>
</evidence>
<evidence type="ECO:0000313" key="7">
    <source>
        <dbReference type="Proteomes" id="UP000536640"/>
    </source>
</evidence>
<dbReference type="EMBL" id="JACHHW010000008">
    <property type="protein sequence ID" value="MBB5188534.1"/>
    <property type="molecule type" value="Genomic_DNA"/>
</dbReference>
<dbReference type="AlphaFoldDB" id="A0A840R7E3"/>
<evidence type="ECO:0000256" key="4">
    <source>
        <dbReference type="ARBA" id="ARBA00023125"/>
    </source>
</evidence>
<name>A0A840R7E3_9GAMM</name>
<comment type="function">
    <text evidence="1">Required for the transposition of the insertion element.</text>
</comment>
<keyword evidence="7" id="KW-1185">Reference proteome</keyword>
<dbReference type="GO" id="GO:0006313">
    <property type="term" value="P:DNA transposition"/>
    <property type="evidence" value="ECO:0007669"/>
    <property type="project" value="InterPro"/>
</dbReference>
<gene>
    <name evidence="6" type="ORF">HNQ57_002824</name>
</gene>
<dbReference type="GO" id="GO:0003677">
    <property type="term" value="F:DNA binding"/>
    <property type="evidence" value="ECO:0007669"/>
    <property type="project" value="UniProtKB-KW"/>
</dbReference>
<evidence type="ECO:0000313" key="6">
    <source>
        <dbReference type="EMBL" id="MBB5188534.1"/>
    </source>
</evidence>
<dbReference type="Pfam" id="PF00872">
    <property type="entry name" value="Transposase_mut"/>
    <property type="match status" value="1"/>
</dbReference>
<dbReference type="Proteomes" id="UP000536640">
    <property type="component" value="Unassembled WGS sequence"/>
</dbReference>
<keyword evidence="3" id="KW-0815">Transposition</keyword>
<dbReference type="GO" id="GO:0004803">
    <property type="term" value="F:transposase activity"/>
    <property type="evidence" value="ECO:0007669"/>
    <property type="project" value="InterPro"/>
</dbReference>
<keyword evidence="4" id="KW-0238">DNA-binding</keyword>